<gene>
    <name evidence="1" type="ORF">CFP56_042714</name>
</gene>
<comment type="caution">
    <text evidence="1">The sequence shown here is derived from an EMBL/GenBank/DDBJ whole genome shotgun (WGS) entry which is preliminary data.</text>
</comment>
<protein>
    <submittedName>
        <fullName evidence="1">Uncharacterized protein</fullName>
    </submittedName>
</protein>
<organism evidence="1 2">
    <name type="scientific">Quercus suber</name>
    <name type="common">Cork oak</name>
    <dbReference type="NCBI Taxonomy" id="58331"/>
    <lineage>
        <taxon>Eukaryota</taxon>
        <taxon>Viridiplantae</taxon>
        <taxon>Streptophyta</taxon>
        <taxon>Embryophyta</taxon>
        <taxon>Tracheophyta</taxon>
        <taxon>Spermatophyta</taxon>
        <taxon>Magnoliopsida</taxon>
        <taxon>eudicotyledons</taxon>
        <taxon>Gunneridae</taxon>
        <taxon>Pentapetalae</taxon>
        <taxon>rosids</taxon>
        <taxon>fabids</taxon>
        <taxon>Fagales</taxon>
        <taxon>Fagaceae</taxon>
        <taxon>Quercus</taxon>
    </lineage>
</organism>
<evidence type="ECO:0000313" key="1">
    <source>
        <dbReference type="EMBL" id="KAK7851226.1"/>
    </source>
</evidence>
<accession>A0AAW0LLH0</accession>
<evidence type="ECO:0000313" key="2">
    <source>
        <dbReference type="Proteomes" id="UP000237347"/>
    </source>
</evidence>
<dbReference type="AlphaFoldDB" id="A0AAW0LLH0"/>
<dbReference type="EMBL" id="PKMF04000090">
    <property type="protein sequence ID" value="KAK7851226.1"/>
    <property type="molecule type" value="Genomic_DNA"/>
</dbReference>
<proteinExistence type="predicted"/>
<sequence>MVTHESSALPPQPPPKESFTWRYKFLWPVLVAINLAIGGFMILLFFYQSTDGVYKKLISGLHRYPWPNGNVPTNPPLPS</sequence>
<dbReference type="Proteomes" id="UP000237347">
    <property type="component" value="Unassembled WGS sequence"/>
</dbReference>
<name>A0AAW0LLH0_QUESU</name>
<keyword evidence="2" id="KW-1185">Reference proteome</keyword>
<reference evidence="1 2" key="1">
    <citation type="journal article" date="2018" name="Sci. Data">
        <title>The draft genome sequence of cork oak.</title>
        <authorList>
            <person name="Ramos A.M."/>
            <person name="Usie A."/>
            <person name="Barbosa P."/>
            <person name="Barros P.M."/>
            <person name="Capote T."/>
            <person name="Chaves I."/>
            <person name="Simoes F."/>
            <person name="Abreu I."/>
            <person name="Carrasquinho I."/>
            <person name="Faro C."/>
            <person name="Guimaraes J.B."/>
            <person name="Mendonca D."/>
            <person name="Nobrega F."/>
            <person name="Rodrigues L."/>
            <person name="Saibo N.J.M."/>
            <person name="Varela M.C."/>
            <person name="Egas C."/>
            <person name="Matos J."/>
            <person name="Miguel C.M."/>
            <person name="Oliveira M.M."/>
            <person name="Ricardo C.P."/>
            <person name="Goncalves S."/>
        </authorList>
    </citation>
    <scope>NUCLEOTIDE SEQUENCE [LARGE SCALE GENOMIC DNA]</scope>
    <source>
        <strain evidence="2">cv. HL8</strain>
    </source>
</reference>